<dbReference type="AlphaFoldDB" id="A0A1H6TSI6"/>
<feature type="transmembrane region" description="Helical" evidence="3">
    <location>
        <begin position="199"/>
        <end position="222"/>
    </location>
</feature>
<dbReference type="InterPro" id="IPR037066">
    <property type="entry name" value="Plug_dom_sf"/>
</dbReference>
<dbReference type="EMBL" id="FNZH01000001">
    <property type="protein sequence ID" value="SEI82216.1"/>
    <property type="molecule type" value="Genomic_DNA"/>
</dbReference>
<feature type="transmembrane region" description="Helical" evidence="3">
    <location>
        <begin position="37"/>
        <end position="58"/>
    </location>
</feature>
<organism evidence="6 7">
    <name type="scientific">Cyclobacterium xiamenense</name>
    <dbReference type="NCBI Taxonomy" id="1297121"/>
    <lineage>
        <taxon>Bacteria</taxon>
        <taxon>Pseudomonadati</taxon>
        <taxon>Bacteroidota</taxon>
        <taxon>Cytophagia</taxon>
        <taxon>Cytophagales</taxon>
        <taxon>Cyclobacteriaceae</taxon>
        <taxon>Cyclobacterium</taxon>
    </lineage>
</organism>
<keyword evidence="1" id="KW-0998">Cell outer membrane</keyword>
<dbReference type="InterPro" id="IPR052173">
    <property type="entry name" value="Beta-lactam_resp_regulator"/>
</dbReference>
<evidence type="ECO:0000313" key="6">
    <source>
        <dbReference type="EMBL" id="SEI82216.1"/>
    </source>
</evidence>
<dbReference type="Gene3D" id="3.30.1150.10">
    <property type="match status" value="1"/>
</dbReference>
<gene>
    <name evidence="6" type="ORF">SAMN05192553_101425</name>
</gene>
<dbReference type="Pfam" id="PF05569">
    <property type="entry name" value="Peptidase_M56"/>
    <property type="match status" value="1"/>
</dbReference>
<evidence type="ECO:0000313" key="7">
    <source>
        <dbReference type="Proteomes" id="UP000199403"/>
    </source>
</evidence>
<feature type="region of interest" description="Disordered" evidence="2">
    <location>
        <begin position="510"/>
        <end position="531"/>
    </location>
</feature>
<dbReference type="InterPro" id="IPR008756">
    <property type="entry name" value="Peptidase_M56"/>
</dbReference>
<dbReference type="InterPro" id="IPR039426">
    <property type="entry name" value="TonB-dep_rcpt-like"/>
</dbReference>
<evidence type="ECO:0000259" key="4">
    <source>
        <dbReference type="Pfam" id="PF05569"/>
    </source>
</evidence>
<dbReference type="GO" id="GO:0009279">
    <property type="term" value="C:cell outer membrane"/>
    <property type="evidence" value="ECO:0007669"/>
    <property type="project" value="UniProtKB-SubCell"/>
</dbReference>
<dbReference type="Pfam" id="PF07715">
    <property type="entry name" value="Plug"/>
    <property type="match status" value="1"/>
</dbReference>
<dbReference type="CDD" id="cd07341">
    <property type="entry name" value="M56_BlaR1_MecR1_like"/>
    <property type="match status" value="1"/>
</dbReference>
<comment type="similarity">
    <text evidence="1">Belongs to the TonB-dependent receptor family.</text>
</comment>
<dbReference type="PANTHER" id="PTHR34978:SF3">
    <property type="entry name" value="SLR0241 PROTEIN"/>
    <property type="match status" value="1"/>
</dbReference>
<feature type="transmembrane region" description="Helical" evidence="3">
    <location>
        <begin position="242"/>
        <end position="264"/>
    </location>
</feature>
<accession>A0A1H6TSI6</accession>
<evidence type="ECO:0000256" key="2">
    <source>
        <dbReference type="SAM" id="MobiDB-lite"/>
    </source>
</evidence>
<feature type="transmembrane region" description="Helical" evidence="3">
    <location>
        <begin position="284"/>
        <end position="303"/>
    </location>
</feature>
<feature type="domain" description="Peptidase M56" evidence="4">
    <location>
        <begin position="174"/>
        <end position="254"/>
    </location>
</feature>
<keyword evidence="1" id="KW-0813">Transport</keyword>
<sequence>MATIINYMWQSTFCLAFFYGLYWVFLKNEKTFLVNRVYLLLSPLLAIIFPLVEIPVAFDKPSISLENTAFLRAFDTSDTAEIVGTFGLPEVTVTGSKLPTLWEITDYLLLIYLLVAGILLTHLLWQYFQLRQLLEKGWYQTVYILTDNYFKVPTYGLAPVFSFFDKVFWEDHPHLLDREKAQIMEHELEHVRQRHSYDVLYYQLLSTIFWFNPMIHLMRMALVDLHEYQADARVLKQTENKLSYAQLIAKMAFKGLDLPLGSYFVRSTTLNRILMLKRPQKTNWFKLLMLVPLMVMLFGLVSMKTKEGITLFNQISTRPVHLLKNQVLAAQDSLQVGIKIKNMKNPVHYERIGALENQQLVAQLGELSYEFSGIQTEHDYFRVLDLIESLRSNSTMVKRYENALDFESVEQQPIPAAGWESWYNYLQQSLHASREGLRPISGSVALEFIIDQEGKIMHPVIKKSFGGTVDQQLLDAISHPDAPVWIPGAHAGSSVPVVVQASLFLTEDAGKREQSGRESLQPPLPIANPAVSDRILPNATSVNKTASGETINDLKSGAIKLGDAATRHFLKNLTYPKTDRKEATVGTALLKIRTNRMGKVLSYEIVDSLSPETREMLLTVLKDLPPLEPVSPKDNYLVLLPITFQLRDQGIPLPPSQKRLYGEEITVNGYGKSNAVEERKPVLPALHKKVSLKILNKDYLTIDGFTLPLSVGLSNSIASIVRLQEWNKETTEVVFYAAEGVKMETIQRVQEALRSNGLRKINYADQFQSEPFDSTKDPLLVIDGVIQQDKRVLTTTNPQKIESIQVMKGDQTDLFGSKAKNGVILIITKK</sequence>
<protein>
    <submittedName>
        <fullName evidence="6">Signal transducer regulating beta-lactamase production, contains metallopeptidase domain</fullName>
    </submittedName>
</protein>
<dbReference type="Gene3D" id="2.170.130.10">
    <property type="entry name" value="TonB-dependent receptor, plug domain"/>
    <property type="match status" value="1"/>
</dbReference>
<dbReference type="PANTHER" id="PTHR34978">
    <property type="entry name" value="POSSIBLE SENSOR-TRANSDUCER PROTEIN BLAR"/>
    <property type="match status" value="1"/>
</dbReference>
<evidence type="ECO:0000259" key="5">
    <source>
        <dbReference type="Pfam" id="PF07715"/>
    </source>
</evidence>
<keyword evidence="1 3" id="KW-0472">Membrane</keyword>
<proteinExistence type="inferred from homology"/>
<evidence type="ECO:0000256" key="1">
    <source>
        <dbReference type="PROSITE-ProRule" id="PRU01360"/>
    </source>
</evidence>
<feature type="transmembrane region" description="Helical" evidence="3">
    <location>
        <begin position="6"/>
        <end position="25"/>
    </location>
</feature>
<reference evidence="7" key="1">
    <citation type="submission" date="2016-10" db="EMBL/GenBank/DDBJ databases">
        <authorList>
            <person name="Varghese N."/>
            <person name="Submissions S."/>
        </authorList>
    </citation>
    <scope>NUCLEOTIDE SEQUENCE [LARGE SCALE GENOMIC DNA]</scope>
    <source>
        <strain evidence="7">IBRC-M 10761</strain>
    </source>
</reference>
<keyword evidence="1 3" id="KW-0812">Transmembrane</keyword>
<keyword evidence="3" id="KW-1133">Transmembrane helix</keyword>
<comment type="subcellular location">
    <subcellularLocation>
        <location evidence="1">Cell outer membrane</location>
        <topology evidence="1">Multi-pass membrane protein</topology>
    </subcellularLocation>
</comment>
<dbReference type="PROSITE" id="PS52016">
    <property type="entry name" value="TONB_DEPENDENT_REC_3"/>
    <property type="match status" value="1"/>
</dbReference>
<feature type="domain" description="TonB-dependent receptor plug" evidence="5">
    <location>
        <begin position="767"/>
        <end position="823"/>
    </location>
</feature>
<evidence type="ECO:0000256" key="3">
    <source>
        <dbReference type="SAM" id="Phobius"/>
    </source>
</evidence>
<name>A0A1H6TSI6_9BACT</name>
<keyword evidence="1" id="KW-1134">Transmembrane beta strand</keyword>
<dbReference type="RefSeq" id="WP_143057527.1">
    <property type="nucleotide sequence ID" value="NZ_FNZH01000001.1"/>
</dbReference>
<dbReference type="InterPro" id="IPR012910">
    <property type="entry name" value="Plug_dom"/>
</dbReference>
<dbReference type="OrthoDB" id="9812355at2"/>
<keyword evidence="7" id="KW-1185">Reference proteome</keyword>
<dbReference type="STRING" id="1416801.SAMN05192553_101425"/>
<feature type="transmembrane region" description="Helical" evidence="3">
    <location>
        <begin position="107"/>
        <end position="128"/>
    </location>
</feature>
<dbReference type="SUPFAM" id="SSF74653">
    <property type="entry name" value="TolA/TonB C-terminal domain"/>
    <property type="match status" value="1"/>
</dbReference>
<dbReference type="Proteomes" id="UP000199403">
    <property type="component" value="Unassembled WGS sequence"/>
</dbReference>
<dbReference type="SUPFAM" id="SSF56935">
    <property type="entry name" value="Porins"/>
    <property type="match status" value="1"/>
</dbReference>